<dbReference type="Proteomes" id="UP000729733">
    <property type="component" value="Unassembled WGS sequence"/>
</dbReference>
<feature type="domain" description="Haemolysin activator HlyB C-terminal" evidence="5">
    <location>
        <begin position="201"/>
        <end position="510"/>
    </location>
</feature>
<dbReference type="GO" id="GO:0046819">
    <property type="term" value="P:protein secretion by the type V secretion system"/>
    <property type="evidence" value="ECO:0007669"/>
    <property type="project" value="TreeGrafter"/>
</dbReference>
<evidence type="ECO:0000313" key="8">
    <source>
        <dbReference type="Proteomes" id="UP000729733"/>
    </source>
</evidence>
<keyword evidence="2 4" id="KW-0812">Transmembrane</keyword>
<evidence type="ECO:0000256" key="1">
    <source>
        <dbReference type="ARBA" id="ARBA00022452"/>
    </source>
</evidence>
<keyword evidence="1" id="KW-1134">Transmembrane beta strand</keyword>
<feature type="transmembrane region" description="Helical" evidence="4">
    <location>
        <begin position="12"/>
        <end position="33"/>
    </location>
</feature>
<evidence type="ECO:0000256" key="4">
    <source>
        <dbReference type="SAM" id="Phobius"/>
    </source>
</evidence>
<proteinExistence type="predicted"/>
<dbReference type="Pfam" id="PF08479">
    <property type="entry name" value="POTRA_2"/>
    <property type="match status" value="1"/>
</dbReference>
<gene>
    <name evidence="7" type="ORF">I4641_10370</name>
</gene>
<dbReference type="RefSeq" id="WP_229640444.1">
    <property type="nucleotide sequence ID" value="NZ_JADWDC010000021.1"/>
</dbReference>
<keyword evidence="3" id="KW-0998">Cell outer membrane</keyword>
<dbReference type="PANTHER" id="PTHR34597">
    <property type="entry name" value="SLR1661 PROTEIN"/>
    <property type="match status" value="1"/>
</dbReference>
<dbReference type="InterPro" id="IPR013686">
    <property type="entry name" value="Polypept-transport_assoc_ShlB"/>
</dbReference>
<dbReference type="Gene3D" id="2.40.160.50">
    <property type="entry name" value="membrane protein fhac: a member of the omp85/tpsb transporter family"/>
    <property type="match status" value="1"/>
</dbReference>
<protein>
    <submittedName>
        <fullName evidence="7">ShlB/FhaC/HecB family hemolysin secretion/activation protein</fullName>
    </submittedName>
</protein>
<dbReference type="InterPro" id="IPR051544">
    <property type="entry name" value="TPS_OM_transporter"/>
</dbReference>
<keyword evidence="4" id="KW-1133">Transmembrane helix</keyword>
<name>A0A964BT50_9CYAN</name>
<dbReference type="PANTHER" id="PTHR34597:SF3">
    <property type="entry name" value="OUTER MEMBRANE TRANSPORTER CDIB"/>
    <property type="match status" value="1"/>
</dbReference>
<evidence type="ECO:0000256" key="3">
    <source>
        <dbReference type="ARBA" id="ARBA00023237"/>
    </source>
</evidence>
<keyword evidence="8" id="KW-1185">Reference proteome</keyword>
<evidence type="ECO:0000259" key="5">
    <source>
        <dbReference type="Pfam" id="PF03865"/>
    </source>
</evidence>
<reference evidence="7" key="1">
    <citation type="journal article" date="2021" name="Antonie Van Leeuwenhoek">
        <title>Draft genome and description of Waterburya agarophytonicola gen. nov. sp. nov. (Pleurocapsales, Cyanobacteria): a seaweed symbiont.</title>
        <authorList>
            <person name="Bonthond G."/>
            <person name="Shalygin S."/>
            <person name="Bayer T."/>
            <person name="Weinberger F."/>
        </authorList>
    </citation>
    <scope>NUCLEOTIDE SEQUENCE</scope>
    <source>
        <strain evidence="7">KI4</strain>
    </source>
</reference>
<dbReference type="Pfam" id="PF03865">
    <property type="entry name" value="ShlB"/>
    <property type="match status" value="1"/>
</dbReference>
<comment type="caution">
    <text evidence="7">The sequence shown here is derived from an EMBL/GenBank/DDBJ whole genome shotgun (WGS) entry which is preliminary data.</text>
</comment>
<dbReference type="GO" id="GO:0098046">
    <property type="term" value="C:type V protein secretion system complex"/>
    <property type="evidence" value="ECO:0007669"/>
    <property type="project" value="TreeGrafter"/>
</dbReference>
<dbReference type="InterPro" id="IPR005565">
    <property type="entry name" value="Hemolysn_activator_HlyB_C"/>
</dbReference>
<dbReference type="EMBL" id="JADWDC010000021">
    <property type="protein sequence ID" value="MCC0177380.1"/>
    <property type="molecule type" value="Genomic_DNA"/>
</dbReference>
<dbReference type="Gene3D" id="3.10.20.310">
    <property type="entry name" value="membrane protein fhac"/>
    <property type="match status" value="1"/>
</dbReference>
<sequence>MQYRVFNQKLGKVLATVNSLDTVLVCLLCYFFFTSRKAVADPPPLPPKFIPQTSLSPEDIPDTIAISRFEIIGNRVIPQPELDRVLNPYLFRPISFTELLEVQQAITQLYVDRGYFTSGAFIPPQTINHRTIRVQIIEGTIGEIKVLGLEKLPPEYIRSRIAIASQAPLNQNKLLEALQKLQLNPLIEHISAELSQGIKPGESFLKLKIKEADSFDLTFNTDNDLTTSIGSIRGRVSIDERNLLGFGDSFRVGYARSEGSESLERIEYIAPLGARGTSVRLSHSRSDNKIIIDPFPVLDLESKNRGYGITLIQDAIDRPTQNLLFAFGFTHQNSKFSLMNLGFPDLARGLDDRGRSITSTLHLIQEYNSRSKDRVFSLASQIAIGIDALDSTINNDDLPDSKYLIWRGQTRYIKALSAKTNLSLGGTIQFADRPLFSNEQFIAGGVQSVRGYSRDIIRGDNGFSFSAELGNTVVQVPKWDLRVEVIPFFDFARIWNSDDFPIQTNTLASVGIATQISIDDHFNFSVGIGIPLIDDKLPEKKSLQDNGIYFSLSVKPF</sequence>
<evidence type="ECO:0000313" key="7">
    <source>
        <dbReference type="EMBL" id="MCC0177380.1"/>
    </source>
</evidence>
<dbReference type="AlphaFoldDB" id="A0A964BT50"/>
<organism evidence="7 8">
    <name type="scientific">Waterburya agarophytonicola KI4</name>
    <dbReference type="NCBI Taxonomy" id="2874699"/>
    <lineage>
        <taxon>Bacteria</taxon>
        <taxon>Bacillati</taxon>
        <taxon>Cyanobacteriota</taxon>
        <taxon>Cyanophyceae</taxon>
        <taxon>Pleurocapsales</taxon>
        <taxon>Hyellaceae</taxon>
        <taxon>Waterburya</taxon>
        <taxon>Waterburya agarophytonicola</taxon>
    </lineage>
</organism>
<evidence type="ECO:0000256" key="2">
    <source>
        <dbReference type="ARBA" id="ARBA00022692"/>
    </source>
</evidence>
<feature type="domain" description="Polypeptide-transport-associated ShlB-type" evidence="6">
    <location>
        <begin position="65"/>
        <end position="139"/>
    </location>
</feature>
<accession>A0A964BT50</accession>
<dbReference type="GO" id="GO:0008320">
    <property type="term" value="F:protein transmembrane transporter activity"/>
    <property type="evidence" value="ECO:0007669"/>
    <property type="project" value="TreeGrafter"/>
</dbReference>
<keyword evidence="4" id="KW-0472">Membrane</keyword>
<evidence type="ECO:0000259" key="6">
    <source>
        <dbReference type="Pfam" id="PF08479"/>
    </source>
</evidence>